<dbReference type="RefSeq" id="WP_348712279.1">
    <property type="nucleotide sequence ID" value="NZ_CAXIXY010000004.1"/>
</dbReference>
<evidence type="ECO:0000256" key="2">
    <source>
        <dbReference type="SAM" id="SignalP"/>
    </source>
</evidence>
<organism evidence="3 4">
    <name type="scientific">Tenacibaculum platacis</name>
    <dbReference type="NCBI Taxonomy" id="3137852"/>
    <lineage>
        <taxon>Bacteria</taxon>
        <taxon>Pseudomonadati</taxon>
        <taxon>Bacteroidota</taxon>
        <taxon>Flavobacteriia</taxon>
        <taxon>Flavobacteriales</taxon>
        <taxon>Flavobacteriaceae</taxon>
        <taxon>Tenacibaculum</taxon>
    </lineage>
</organism>
<dbReference type="Proteomes" id="UP001497416">
    <property type="component" value="Unassembled WGS sequence"/>
</dbReference>
<sequence length="264" mass="30042">MRKITLFICLFITIQIFAQRSTIQGVISDNIGIVANAHVVNITSMEGTFSDTKGYFNINAQLGDILQITSIQHYNKNIKVSSISMGRKKINILLEIQEQILEEIEVKKTQLIQSLSADSKKTPENKGKSKSEKARNFENAKATDNVIMASASEKSAAERKTDPVLAFEGLTLLKFSLFTSKEEKRLEQRIKKQVFRDHLPERIITIVGKENFTNKLNIPEEQVLNFINYSIDEEIENNVQREEHLKVIENLKIKSVNYLKELGG</sequence>
<evidence type="ECO:0000313" key="3">
    <source>
        <dbReference type="EMBL" id="CAL2086945.1"/>
    </source>
</evidence>
<feature type="compositionally biased region" description="Basic and acidic residues" evidence="1">
    <location>
        <begin position="118"/>
        <end position="137"/>
    </location>
</feature>
<accession>A0ABM9P1S4</accession>
<keyword evidence="4" id="KW-1185">Reference proteome</keyword>
<feature type="signal peptide" evidence="2">
    <location>
        <begin position="1"/>
        <end position="18"/>
    </location>
</feature>
<evidence type="ECO:0000256" key="1">
    <source>
        <dbReference type="SAM" id="MobiDB-lite"/>
    </source>
</evidence>
<evidence type="ECO:0008006" key="5">
    <source>
        <dbReference type="Google" id="ProtNLM"/>
    </source>
</evidence>
<gene>
    <name evidence="3" type="ORF">T190607A01A_20724</name>
</gene>
<name>A0ABM9P1S4_9FLAO</name>
<reference evidence="3 4" key="1">
    <citation type="submission" date="2024-05" db="EMBL/GenBank/DDBJ databases">
        <authorList>
            <person name="Duchaud E."/>
        </authorList>
    </citation>
    <scope>NUCLEOTIDE SEQUENCE [LARGE SCALE GENOMIC DNA]</scope>
    <source>
        <strain evidence="3">Ena-SAMPLE-TAB-13-05-2024-13:56:06:370-140302</strain>
    </source>
</reference>
<comment type="caution">
    <text evidence="3">The sequence shown here is derived from an EMBL/GenBank/DDBJ whole genome shotgun (WGS) entry which is preliminary data.</text>
</comment>
<protein>
    <recommendedName>
        <fullName evidence="5">Carboxypeptidase-like protein</fullName>
    </recommendedName>
</protein>
<dbReference type="SUPFAM" id="SSF49464">
    <property type="entry name" value="Carboxypeptidase regulatory domain-like"/>
    <property type="match status" value="1"/>
</dbReference>
<evidence type="ECO:0000313" key="4">
    <source>
        <dbReference type="Proteomes" id="UP001497416"/>
    </source>
</evidence>
<proteinExistence type="predicted"/>
<dbReference type="EMBL" id="CAXIXY010000004">
    <property type="protein sequence ID" value="CAL2086945.1"/>
    <property type="molecule type" value="Genomic_DNA"/>
</dbReference>
<feature type="region of interest" description="Disordered" evidence="1">
    <location>
        <begin position="116"/>
        <end position="137"/>
    </location>
</feature>
<dbReference type="InterPro" id="IPR008969">
    <property type="entry name" value="CarboxyPept-like_regulatory"/>
</dbReference>
<feature type="chain" id="PRO_5047394523" description="Carboxypeptidase-like protein" evidence="2">
    <location>
        <begin position="19"/>
        <end position="264"/>
    </location>
</feature>
<keyword evidence="2" id="KW-0732">Signal</keyword>